<evidence type="ECO:0000313" key="2">
    <source>
        <dbReference type="Proteomes" id="UP000600363"/>
    </source>
</evidence>
<keyword evidence="1" id="KW-0489">Methyltransferase</keyword>
<dbReference type="EMBL" id="DUIH01000006">
    <property type="protein sequence ID" value="HIH69269.1"/>
    <property type="molecule type" value="Genomic_DNA"/>
</dbReference>
<evidence type="ECO:0000313" key="1">
    <source>
        <dbReference type="EMBL" id="HIH69269.1"/>
    </source>
</evidence>
<dbReference type="PANTHER" id="PTHR43591">
    <property type="entry name" value="METHYLTRANSFERASE"/>
    <property type="match status" value="1"/>
</dbReference>
<proteinExistence type="predicted"/>
<reference evidence="1" key="1">
    <citation type="journal article" date="2020" name="bioRxiv">
        <title>A rank-normalized archaeal taxonomy based on genome phylogeny resolves widespread incomplete and uneven classifications.</title>
        <authorList>
            <person name="Rinke C."/>
            <person name="Chuvochina M."/>
            <person name="Mussig A.J."/>
            <person name="Chaumeil P.-A."/>
            <person name="Waite D.W."/>
            <person name="Whitman W.B."/>
            <person name="Parks D.H."/>
            <person name="Hugenholtz P."/>
        </authorList>
    </citation>
    <scope>NUCLEOTIDE SEQUENCE</scope>
    <source>
        <strain evidence="1">UBA12518</strain>
    </source>
</reference>
<dbReference type="RefSeq" id="WP_169736251.1">
    <property type="nucleotide sequence ID" value="NZ_DUIH01000006.1"/>
</dbReference>
<dbReference type="CDD" id="cd02440">
    <property type="entry name" value="AdoMet_MTases"/>
    <property type="match status" value="1"/>
</dbReference>
<dbReference type="SUPFAM" id="SSF53335">
    <property type="entry name" value="S-adenosyl-L-methionine-dependent methyltransferases"/>
    <property type="match status" value="1"/>
</dbReference>
<dbReference type="Gene3D" id="3.40.50.150">
    <property type="entry name" value="Vaccinia Virus protein VP39"/>
    <property type="match status" value="1"/>
</dbReference>
<dbReference type="AlphaFoldDB" id="A0A832RX61"/>
<sequence length="221" mass="25251">MVAADYEEIRKTWRHYNRLAFLYDLDDVLWLGIKQYYRKRLLSLTGLGRDARVLDISTGTGRNAKLLSRYVEDGCVVGLDVSRATLRINAMRNRGQHRLSLVQGMAQRMPFADGAFDAVFCTYGMDTVDAPEVVLAEALRVLKVGGTMSFVHLKRTKRYLDPMGLFSRFYSWAWRARGADLLPHILERGCEVLFYRDFQIAEAVVARKTAQPPKAANKRNL</sequence>
<comment type="caution">
    <text evidence="1">The sequence shown here is derived from an EMBL/GenBank/DDBJ whole genome shotgun (WGS) entry which is preliminary data.</text>
</comment>
<protein>
    <submittedName>
        <fullName evidence="1">Methyltransferase domain-containing protein</fullName>
    </submittedName>
</protein>
<dbReference type="InterPro" id="IPR029063">
    <property type="entry name" value="SAM-dependent_MTases_sf"/>
</dbReference>
<keyword evidence="1" id="KW-0808">Transferase</keyword>
<dbReference type="Proteomes" id="UP000600363">
    <property type="component" value="Unassembled WGS sequence"/>
</dbReference>
<dbReference type="Pfam" id="PF01209">
    <property type="entry name" value="Ubie_methyltran"/>
    <property type="match status" value="1"/>
</dbReference>
<gene>
    <name evidence="1" type="ORF">HA299_01405</name>
</gene>
<dbReference type="PANTHER" id="PTHR43591:SF24">
    <property type="entry name" value="2-METHOXY-6-POLYPRENYL-1,4-BENZOQUINOL METHYLASE, MITOCHONDRIAL"/>
    <property type="match status" value="1"/>
</dbReference>
<dbReference type="GO" id="GO:0008168">
    <property type="term" value="F:methyltransferase activity"/>
    <property type="evidence" value="ECO:0007669"/>
    <property type="project" value="UniProtKB-KW"/>
</dbReference>
<name>A0A832RX61_9EURY</name>
<accession>A0A832RX61</accession>
<organism evidence="1 2">
    <name type="scientific">Methermicoccus shengliensis</name>
    <dbReference type="NCBI Taxonomy" id="660064"/>
    <lineage>
        <taxon>Archaea</taxon>
        <taxon>Methanobacteriati</taxon>
        <taxon>Methanobacteriota</taxon>
        <taxon>Stenosarchaea group</taxon>
        <taxon>Methanomicrobia</taxon>
        <taxon>Methanosarcinales</taxon>
        <taxon>Methermicoccaceae</taxon>
        <taxon>Methermicoccus</taxon>
    </lineage>
</organism>
<dbReference type="GO" id="GO:0032259">
    <property type="term" value="P:methylation"/>
    <property type="evidence" value="ECO:0007669"/>
    <property type="project" value="UniProtKB-KW"/>
</dbReference>